<feature type="chain" id="PRO_5038682403" evidence="1">
    <location>
        <begin position="24"/>
        <end position="86"/>
    </location>
</feature>
<feature type="signal peptide" evidence="1">
    <location>
        <begin position="1"/>
        <end position="23"/>
    </location>
</feature>
<reference evidence="2" key="1">
    <citation type="journal article" date="2015" name="Genome Announc.">
        <title>Draft Genome Sequence of Thiostrepton-Producing Streptomyces azureus ATCC 14921.</title>
        <authorList>
            <person name="Sakihara K."/>
            <person name="Maeda J."/>
            <person name="Tashiro K."/>
            <person name="Fujino Y."/>
            <person name="Kuhara S."/>
            <person name="Ohshima T."/>
            <person name="Ogata S."/>
            <person name="Doi K."/>
        </authorList>
    </citation>
    <scope>NUCLEOTIDE SEQUENCE [LARGE SCALE GENOMIC DNA]</scope>
    <source>
        <strain evidence="2">ATCC14921</strain>
    </source>
</reference>
<dbReference type="PATRIC" id="fig|146537.3.peg.216"/>
<accession>A0A0K8PC55</accession>
<keyword evidence="2" id="KW-0436">Ligase</keyword>
<proteinExistence type="predicted"/>
<organism evidence="2 3">
    <name type="scientific">Streptomyces azureus</name>
    <dbReference type="NCBI Taxonomy" id="146537"/>
    <lineage>
        <taxon>Bacteria</taxon>
        <taxon>Bacillati</taxon>
        <taxon>Actinomycetota</taxon>
        <taxon>Actinomycetes</taxon>
        <taxon>Kitasatosporales</taxon>
        <taxon>Streptomycetaceae</taxon>
        <taxon>Streptomyces</taxon>
    </lineage>
</organism>
<keyword evidence="3" id="KW-1185">Reference proteome</keyword>
<evidence type="ECO:0000256" key="1">
    <source>
        <dbReference type="SAM" id="SignalP"/>
    </source>
</evidence>
<evidence type="ECO:0000313" key="2">
    <source>
        <dbReference type="EMBL" id="GAP45472.1"/>
    </source>
</evidence>
<dbReference type="EMBL" id="DF968187">
    <property type="protein sequence ID" value="GAP45472.1"/>
    <property type="molecule type" value="Genomic_DNA"/>
</dbReference>
<dbReference type="AlphaFoldDB" id="A0A0K8PC55"/>
<evidence type="ECO:0000313" key="3">
    <source>
        <dbReference type="Proteomes" id="UP000053859"/>
    </source>
</evidence>
<name>A0A0K8PC55_STRAJ</name>
<protein>
    <submittedName>
        <fullName evidence="2">Proline--tRNA ligase</fullName>
    </submittedName>
</protein>
<keyword evidence="1" id="KW-0732">Signal</keyword>
<sequence>MRDSFNRKRHNGVQLGCVPFAFAAPLGAGAINRNHDQQGVWPRQVTGVHWRVVVRDINDAYQCFRDADEACVVRLQGSWVLFRPEE</sequence>
<dbReference type="Proteomes" id="UP000053859">
    <property type="component" value="Unassembled WGS sequence"/>
</dbReference>
<gene>
    <name evidence="2" type="ORF">SAZU_0202</name>
</gene>
<dbReference type="GO" id="GO:0016874">
    <property type="term" value="F:ligase activity"/>
    <property type="evidence" value="ECO:0007669"/>
    <property type="project" value="UniProtKB-KW"/>
</dbReference>